<dbReference type="GO" id="GO:0016491">
    <property type="term" value="F:oxidoreductase activity"/>
    <property type="evidence" value="ECO:0007669"/>
    <property type="project" value="UniProtKB-KW"/>
</dbReference>
<dbReference type="SUPFAM" id="SSF51735">
    <property type="entry name" value="NAD(P)-binding Rossmann-fold domains"/>
    <property type="match status" value="1"/>
</dbReference>
<dbReference type="InterPro" id="IPR036291">
    <property type="entry name" value="NAD(P)-bd_dom_sf"/>
</dbReference>
<dbReference type="EMBL" id="SOJN01000142">
    <property type="protein sequence ID" value="TET43968.1"/>
    <property type="molecule type" value="Genomic_DNA"/>
</dbReference>
<name>A0A523UN79_UNCT6</name>
<feature type="domain" description="Saccharopine dehydrogenase NADP binding" evidence="2">
    <location>
        <begin position="19"/>
        <end position="142"/>
    </location>
</feature>
<evidence type="ECO:0008006" key="6">
    <source>
        <dbReference type="Google" id="ProtNLM"/>
    </source>
</evidence>
<dbReference type="SUPFAM" id="SSF55347">
    <property type="entry name" value="Glyceraldehyde-3-phosphate dehydrogenase-like, C-terminal domain"/>
    <property type="match status" value="1"/>
</dbReference>
<dbReference type="PANTHER" id="PTHR11133:SF22">
    <property type="entry name" value="ALPHA-AMINOADIPIC SEMIALDEHYDE SYNTHASE, MITOCHONDRIAL"/>
    <property type="match status" value="1"/>
</dbReference>
<dbReference type="Pfam" id="PF16653">
    <property type="entry name" value="Sacchrp_dh_C"/>
    <property type="match status" value="1"/>
</dbReference>
<dbReference type="Gene3D" id="3.40.50.720">
    <property type="entry name" value="NAD(P)-binding Rossmann-like Domain"/>
    <property type="match status" value="1"/>
</dbReference>
<dbReference type="InterPro" id="IPR032095">
    <property type="entry name" value="Sacchrp_dh-like_C"/>
</dbReference>
<dbReference type="InterPro" id="IPR005097">
    <property type="entry name" value="Sacchrp_dh_NADP-bd"/>
</dbReference>
<evidence type="ECO:0000256" key="1">
    <source>
        <dbReference type="ARBA" id="ARBA00023002"/>
    </source>
</evidence>
<gene>
    <name evidence="4" type="ORF">E3J62_11520</name>
</gene>
<sequence>MTDAREESGRSEMNYRYAVLGAGRQGVAAAYDLARFGNAQEVVLLDINSKAATAGAQHINKLLDREVVRPIQEDARNAAQLIPVLDGMTTLISSMHYPLNPAITEIAIRVRANMCDMGGNTDIVRKQLQFDARARDAGVTIVPDCGMGPGMNISLAVYAMSLLDEPREVYIWDGGLPQNPEPPWNYLLTFNIGGLTNEYYGSAYFLRDGKITEVPCFEGFEELDFPQPLGRLEAAVTSGGLSTAPWTFEGRLERLENKTLRYPGHWAQFKAFAQLGLLGLEPIQVGGDKVVPRDVLHALLEPKIVQPEIRDVGVIRVECIGEKDGKQAEALVELIDYFDYKTGFTAMQRLTGWHTSIVAILAAQGKIERGAIPVELAVPGPTMVEEAKKRGFNITQDVRPRKTKIENRRRS</sequence>
<dbReference type="Proteomes" id="UP000315525">
    <property type="component" value="Unassembled WGS sequence"/>
</dbReference>
<feature type="domain" description="Saccharopine dehydrogenase-like C-terminal" evidence="3">
    <location>
        <begin position="146"/>
        <end position="386"/>
    </location>
</feature>
<dbReference type="InterPro" id="IPR051168">
    <property type="entry name" value="AASS"/>
</dbReference>
<evidence type="ECO:0000259" key="3">
    <source>
        <dbReference type="Pfam" id="PF16653"/>
    </source>
</evidence>
<keyword evidence="1" id="KW-0560">Oxidoreductase</keyword>
<proteinExistence type="predicted"/>
<organism evidence="4 5">
    <name type="scientific">candidate division TA06 bacterium</name>
    <dbReference type="NCBI Taxonomy" id="2250710"/>
    <lineage>
        <taxon>Bacteria</taxon>
        <taxon>Bacteria division TA06</taxon>
    </lineage>
</organism>
<evidence type="ECO:0000259" key="2">
    <source>
        <dbReference type="Pfam" id="PF03435"/>
    </source>
</evidence>
<dbReference type="Gene3D" id="3.30.360.10">
    <property type="entry name" value="Dihydrodipicolinate Reductase, domain 2"/>
    <property type="match status" value="1"/>
</dbReference>
<protein>
    <recommendedName>
        <fullName evidence="6">Saccharopine dehydrogenase</fullName>
    </recommendedName>
</protein>
<evidence type="ECO:0000313" key="4">
    <source>
        <dbReference type="EMBL" id="TET43968.1"/>
    </source>
</evidence>
<comment type="caution">
    <text evidence="4">The sequence shown here is derived from an EMBL/GenBank/DDBJ whole genome shotgun (WGS) entry which is preliminary data.</text>
</comment>
<reference evidence="4 5" key="1">
    <citation type="submission" date="2019-03" db="EMBL/GenBank/DDBJ databases">
        <title>Metabolic potential of uncultured bacteria and archaea associated with petroleum seepage in deep-sea sediments.</title>
        <authorList>
            <person name="Dong X."/>
            <person name="Hubert C."/>
        </authorList>
    </citation>
    <scope>NUCLEOTIDE SEQUENCE [LARGE SCALE GENOMIC DNA]</scope>
    <source>
        <strain evidence="4">E44_bin18</strain>
    </source>
</reference>
<dbReference type="PANTHER" id="PTHR11133">
    <property type="entry name" value="SACCHAROPINE DEHYDROGENASE"/>
    <property type="match status" value="1"/>
</dbReference>
<evidence type="ECO:0000313" key="5">
    <source>
        <dbReference type="Proteomes" id="UP000315525"/>
    </source>
</evidence>
<accession>A0A523UN79</accession>
<dbReference type="AlphaFoldDB" id="A0A523UN79"/>
<dbReference type="Pfam" id="PF03435">
    <property type="entry name" value="Sacchrp_dh_NADP"/>
    <property type="match status" value="1"/>
</dbReference>